<name>A0AAE3GND6_9CYAN</name>
<keyword evidence="2" id="KW-0378">Hydrolase</keyword>
<dbReference type="AlphaFoldDB" id="A0AAE3GND6"/>
<comment type="caution">
    <text evidence="2">The sequence shown here is derived from an EMBL/GenBank/DDBJ whole genome shotgun (WGS) entry which is preliminary data.</text>
</comment>
<dbReference type="CDD" id="cd06260">
    <property type="entry name" value="DUF820-like"/>
    <property type="match status" value="1"/>
</dbReference>
<gene>
    <name evidence="2" type="ORF">NJ959_01125</name>
</gene>
<feature type="domain" description="Putative restriction endonuclease" evidence="1">
    <location>
        <begin position="27"/>
        <end position="175"/>
    </location>
</feature>
<dbReference type="GO" id="GO:0004519">
    <property type="term" value="F:endonuclease activity"/>
    <property type="evidence" value="ECO:0007669"/>
    <property type="project" value="UniProtKB-KW"/>
</dbReference>
<dbReference type="EMBL" id="JAMZMM010000005">
    <property type="protein sequence ID" value="MCP2727077.1"/>
    <property type="molecule type" value="Genomic_DNA"/>
</dbReference>
<dbReference type="PANTHER" id="PTHR47152:SF1">
    <property type="entry name" value="SLL1186 PROTEIN"/>
    <property type="match status" value="1"/>
</dbReference>
<dbReference type="PANTHER" id="PTHR47152">
    <property type="entry name" value="SLR2084 PROTEIN-RELATED"/>
    <property type="match status" value="1"/>
</dbReference>
<evidence type="ECO:0000259" key="1">
    <source>
        <dbReference type="Pfam" id="PF05685"/>
    </source>
</evidence>
<keyword evidence="2" id="KW-0540">Nuclease</keyword>
<protein>
    <submittedName>
        <fullName evidence="2">Uma2 family endonuclease</fullName>
    </submittedName>
</protein>
<dbReference type="Pfam" id="PF05685">
    <property type="entry name" value="Uma2"/>
    <property type="match status" value="1"/>
</dbReference>
<dbReference type="Gene3D" id="3.90.1570.10">
    <property type="entry name" value="tt1808, chain A"/>
    <property type="match status" value="1"/>
</dbReference>
<dbReference type="RefSeq" id="WP_254009893.1">
    <property type="nucleotide sequence ID" value="NZ_JAMZMM010000005.1"/>
</dbReference>
<dbReference type="InterPro" id="IPR012296">
    <property type="entry name" value="Nuclease_put_TT1808"/>
</dbReference>
<dbReference type="InterPro" id="IPR008538">
    <property type="entry name" value="Uma2"/>
</dbReference>
<evidence type="ECO:0000313" key="2">
    <source>
        <dbReference type="EMBL" id="MCP2727077.1"/>
    </source>
</evidence>
<keyword evidence="3" id="KW-1185">Reference proteome</keyword>
<reference evidence="2" key="1">
    <citation type="submission" date="2022-06" db="EMBL/GenBank/DDBJ databases">
        <title>New cyanobacteria of genus Symplocastrum in benthos of Lake Baikal.</title>
        <authorList>
            <person name="Sorokovikova E."/>
            <person name="Tikhonova I."/>
            <person name="Krasnopeev A."/>
            <person name="Evseev P."/>
            <person name="Gladkikh A."/>
            <person name="Belykh O."/>
        </authorList>
    </citation>
    <scope>NUCLEOTIDE SEQUENCE</scope>
    <source>
        <strain evidence="2">BBK-W-15</strain>
    </source>
</reference>
<dbReference type="Proteomes" id="UP001204953">
    <property type="component" value="Unassembled WGS sequence"/>
</dbReference>
<evidence type="ECO:0000313" key="3">
    <source>
        <dbReference type="Proteomes" id="UP001204953"/>
    </source>
</evidence>
<organism evidence="2 3">
    <name type="scientific">Limnofasciculus baicalensis BBK-W-15</name>
    <dbReference type="NCBI Taxonomy" id="2699891"/>
    <lineage>
        <taxon>Bacteria</taxon>
        <taxon>Bacillati</taxon>
        <taxon>Cyanobacteriota</taxon>
        <taxon>Cyanophyceae</taxon>
        <taxon>Coleofasciculales</taxon>
        <taxon>Coleofasciculaceae</taxon>
        <taxon>Limnofasciculus</taxon>
        <taxon>Limnofasciculus baicalensis</taxon>
    </lineage>
</organism>
<accession>A0AAE3GND6</accession>
<keyword evidence="2" id="KW-0255">Endonuclease</keyword>
<proteinExistence type="predicted"/>
<sequence>MVTLQLKQLSVPPGQRIILTDVNWSKFEDILQELGEKRASRVAYYQNQLEIRMPLPEHEFNKEIIGDMGKILLEELEVDRECYGSTTFKRKDMAAGIEPDNCFYIQNYRLMIGKRRLDLTVDPPPDLAIEVDVTSKTQLSAYEALGVPELWQFSQGSLRINLLEAGEYIESSFSPTFPDFPLIEGVSQFVQMSLTQGSSAALRAFRKWVRERIDR</sequence>